<accession>A0A4V6TN41</accession>
<keyword evidence="3" id="KW-0539">Nucleus</keyword>
<comment type="similarity">
    <text evidence="2">Belongs to the CWC22 family.</text>
</comment>
<organism evidence="6 7">
    <name type="scientific">Wallemia ichthyophaga</name>
    <dbReference type="NCBI Taxonomy" id="245174"/>
    <lineage>
        <taxon>Eukaryota</taxon>
        <taxon>Fungi</taxon>
        <taxon>Dikarya</taxon>
        <taxon>Basidiomycota</taxon>
        <taxon>Wallemiomycotina</taxon>
        <taxon>Wallemiomycetes</taxon>
        <taxon>Wallemiales</taxon>
        <taxon>Wallemiaceae</taxon>
        <taxon>Wallemia</taxon>
    </lineage>
</organism>
<evidence type="ECO:0000313" key="7">
    <source>
        <dbReference type="Proteomes" id="UP000306954"/>
    </source>
</evidence>
<dbReference type="GO" id="GO:0003723">
    <property type="term" value="F:RNA binding"/>
    <property type="evidence" value="ECO:0007669"/>
    <property type="project" value="InterPro"/>
</dbReference>
<dbReference type="EMBL" id="SPOF01000015">
    <property type="protein sequence ID" value="TIB13218.1"/>
    <property type="molecule type" value="Genomic_DNA"/>
</dbReference>
<feature type="compositionally biased region" description="Basic and acidic residues" evidence="4">
    <location>
        <begin position="70"/>
        <end position="110"/>
    </location>
</feature>
<dbReference type="AlphaFoldDB" id="A0A4V6TN41"/>
<feature type="compositionally biased region" description="Acidic residues" evidence="4">
    <location>
        <begin position="194"/>
        <end position="222"/>
    </location>
</feature>
<evidence type="ECO:0000256" key="1">
    <source>
        <dbReference type="ARBA" id="ARBA00004604"/>
    </source>
</evidence>
<protein>
    <recommendedName>
        <fullName evidence="5">MI domain-containing protein</fullName>
    </recommendedName>
</protein>
<dbReference type="PANTHER" id="PTHR18034">
    <property type="entry name" value="CELL CYCLE CONTROL PROTEIN CWF22-RELATED"/>
    <property type="match status" value="1"/>
</dbReference>
<dbReference type="Proteomes" id="UP000306954">
    <property type="component" value="Unassembled WGS sequence"/>
</dbReference>
<feature type="region of interest" description="Disordered" evidence="4">
    <location>
        <begin position="1"/>
        <end position="133"/>
    </location>
</feature>
<dbReference type="InterPro" id="IPR016024">
    <property type="entry name" value="ARM-type_fold"/>
</dbReference>
<dbReference type="InterPro" id="IPR003891">
    <property type="entry name" value="Initiation_fac_eIF4g_MI"/>
</dbReference>
<sequence>MAITKSGKSAKSGKFANKTTQLPQNLVAEIDDKYGTKTPSRKLRTRKETRKEIRSNKKQSHKGAPPVVKKQLDPNDARTQGREKAYQQPIKEADSSKSDSSKKDTDKSKAIEQLVDPSKKSKKTKSNPEDDEIAWLEYQLKNKKSDDIKDDLDDLLDDVNGIEGRLFDDQQEHNEQVDDEEMMIDDNLNQGDPSESEASEESEESEEDDEDAGSSKDEEGDTALDETMDEAINDTNTQTQTQTHEPSSQPAKYIPPAVRAARERKLQESQSVNVQKSEELQKINKIVKGSLNRLSEANIESILQQLLDLYRTKPRHDVTSSVVDLVLSTIGSRDNMLDSFVILYAGFISALHRLVGVEFIAHLTQTTITKLDANPLSHSTEGGARQNLNLISMLSELYNLGSLSNALIYDLIRALISTDRLNEAQIDAVLRIVRSAGQQLRHDDPGSLKEIVLAVQNKVDSINKEELGSRFKFMLECLNNLKNNKIKNLPGAQGGSESRDRIKRYIKNIDKRPGVSTTEALTVSLIDLRQADSKGKWWLVGSAWSGNPLVDKKEDFAKNKGGDDALVKLAKKQGMNTDVRRSIFIILMSSEDYIDACDRLGGLGLSEVQQREIVRVIVHCAGNEKRYNPYYTMVASHLLSQSHSTRITLQYVMWDFLRELGEAGVGGSEILKNGATGGDGSTVRTSRIDNLAKSLAWWVAKSSVPLSIFKPVIFPTLTPKAREFFNKFFVYLFLSIQSSSPTLNLDSKRGDKSVIDGIMMKAAPISNLANGLKWFLSHMDLGDLTKRELDIVDWCVMSSNDALKLGMSLSE</sequence>
<name>A0A4V6TN41_WALIC</name>
<dbReference type="Pfam" id="PF02854">
    <property type="entry name" value="MIF4G"/>
    <property type="match status" value="1"/>
</dbReference>
<dbReference type="Gene3D" id="1.25.40.180">
    <property type="match status" value="1"/>
</dbReference>
<comment type="subcellular location">
    <subcellularLocation>
        <location evidence="1">Nucleus</location>
        <location evidence="1">Nucleolus</location>
    </subcellularLocation>
</comment>
<dbReference type="InterPro" id="IPR003890">
    <property type="entry name" value="MIF4G-like_typ-3"/>
</dbReference>
<dbReference type="GO" id="GO:0005730">
    <property type="term" value="C:nucleolus"/>
    <property type="evidence" value="ECO:0007669"/>
    <property type="project" value="UniProtKB-SubCell"/>
</dbReference>
<evidence type="ECO:0000256" key="3">
    <source>
        <dbReference type="ARBA" id="ARBA00023242"/>
    </source>
</evidence>
<reference evidence="6 7" key="1">
    <citation type="submission" date="2019-03" db="EMBL/GenBank/DDBJ databases">
        <title>Sequencing 23 genomes of Wallemia ichthyophaga.</title>
        <authorList>
            <person name="Gostincar C."/>
        </authorList>
    </citation>
    <scope>NUCLEOTIDE SEQUENCE [LARGE SCALE GENOMIC DNA]</scope>
    <source>
        <strain evidence="6 7">EXF-8621</strain>
    </source>
</reference>
<feature type="domain" description="MI" evidence="5">
    <location>
        <begin position="578"/>
        <end position="714"/>
    </location>
</feature>
<dbReference type="PROSITE" id="PS51366">
    <property type="entry name" value="MI"/>
    <property type="match status" value="1"/>
</dbReference>
<feature type="compositionally biased region" description="Low complexity" evidence="4">
    <location>
        <begin position="1"/>
        <end position="18"/>
    </location>
</feature>
<dbReference type="SMART" id="SM00543">
    <property type="entry name" value="MIF4G"/>
    <property type="match status" value="1"/>
</dbReference>
<dbReference type="Pfam" id="PF02847">
    <property type="entry name" value="MA3"/>
    <property type="match status" value="1"/>
</dbReference>
<dbReference type="GO" id="GO:0042274">
    <property type="term" value="P:ribosomal small subunit biogenesis"/>
    <property type="evidence" value="ECO:0007669"/>
    <property type="project" value="TreeGrafter"/>
</dbReference>
<gene>
    <name evidence="6" type="ORF">E3P90_01755</name>
</gene>
<feature type="compositionally biased region" description="Basic and acidic residues" evidence="4">
    <location>
        <begin position="165"/>
        <end position="176"/>
    </location>
</feature>
<feature type="compositionally biased region" description="Basic residues" evidence="4">
    <location>
        <begin position="39"/>
        <end position="48"/>
    </location>
</feature>
<proteinExistence type="inferred from homology"/>
<evidence type="ECO:0000256" key="2">
    <source>
        <dbReference type="ARBA" id="ARBA00006856"/>
    </source>
</evidence>
<comment type="caution">
    <text evidence="6">The sequence shown here is derived from an EMBL/GenBank/DDBJ whole genome shotgun (WGS) entry which is preliminary data.</text>
</comment>
<evidence type="ECO:0000313" key="6">
    <source>
        <dbReference type="EMBL" id="TIB13218.1"/>
    </source>
</evidence>
<evidence type="ECO:0000256" key="4">
    <source>
        <dbReference type="SAM" id="MobiDB-lite"/>
    </source>
</evidence>
<dbReference type="SMART" id="SM00544">
    <property type="entry name" value="MA3"/>
    <property type="match status" value="1"/>
</dbReference>
<feature type="region of interest" description="Disordered" evidence="4">
    <location>
        <begin position="163"/>
        <end position="222"/>
    </location>
</feature>
<dbReference type="SUPFAM" id="SSF48371">
    <property type="entry name" value="ARM repeat"/>
    <property type="match status" value="1"/>
</dbReference>
<evidence type="ECO:0000259" key="5">
    <source>
        <dbReference type="PROSITE" id="PS51366"/>
    </source>
</evidence>
<dbReference type="InterPro" id="IPR050781">
    <property type="entry name" value="CWC22_splicing_factor"/>
</dbReference>
<dbReference type="PANTHER" id="PTHR18034:SF4">
    <property type="entry name" value="NUCLEOLAR MIF4G DOMAIN-CONTAINING PROTEIN 1"/>
    <property type="match status" value="1"/>
</dbReference>